<feature type="non-terminal residue" evidence="1">
    <location>
        <position position="559"/>
    </location>
</feature>
<dbReference type="AlphaFoldDB" id="A0A5J4U441"/>
<comment type="caution">
    <text evidence="1">The sequence shown here is derived from an EMBL/GenBank/DDBJ whole genome shotgun (WGS) entry which is preliminary data.</text>
</comment>
<proteinExistence type="predicted"/>
<protein>
    <submittedName>
        <fullName evidence="1">Uncharacterized protein</fullName>
    </submittedName>
</protein>
<name>A0A5J4U441_9EUKA</name>
<accession>A0A5J4U441</accession>
<feature type="non-terminal residue" evidence="1">
    <location>
        <position position="1"/>
    </location>
</feature>
<evidence type="ECO:0000313" key="1">
    <source>
        <dbReference type="EMBL" id="KAA6364731.1"/>
    </source>
</evidence>
<organism evidence="1 2">
    <name type="scientific">Streblomastix strix</name>
    <dbReference type="NCBI Taxonomy" id="222440"/>
    <lineage>
        <taxon>Eukaryota</taxon>
        <taxon>Metamonada</taxon>
        <taxon>Preaxostyla</taxon>
        <taxon>Oxymonadida</taxon>
        <taxon>Streblomastigidae</taxon>
        <taxon>Streblomastix</taxon>
    </lineage>
</organism>
<evidence type="ECO:0000313" key="2">
    <source>
        <dbReference type="Proteomes" id="UP000324800"/>
    </source>
</evidence>
<dbReference type="Proteomes" id="UP000324800">
    <property type="component" value="Unassembled WGS sequence"/>
</dbReference>
<dbReference type="EMBL" id="SNRW01021283">
    <property type="protein sequence ID" value="KAA6364731.1"/>
    <property type="molecule type" value="Genomic_DNA"/>
</dbReference>
<gene>
    <name evidence="1" type="ORF">EZS28_039742</name>
</gene>
<reference evidence="1 2" key="1">
    <citation type="submission" date="2019-03" db="EMBL/GenBank/DDBJ databases">
        <title>Single cell metagenomics reveals metabolic interactions within the superorganism composed of flagellate Streblomastix strix and complex community of Bacteroidetes bacteria on its surface.</title>
        <authorList>
            <person name="Treitli S.C."/>
            <person name="Kolisko M."/>
            <person name="Husnik F."/>
            <person name="Keeling P."/>
            <person name="Hampl V."/>
        </authorList>
    </citation>
    <scope>NUCLEOTIDE SEQUENCE [LARGE SCALE GENOMIC DNA]</scope>
    <source>
        <strain evidence="1">ST1C</strain>
    </source>
</reference>
<sequence length="559" mass="62796">EAKIAPGVATTLSYGANIPFPVPSAEATLPEERGSLARKALESACAMNQGRAGLIHDIARNKASNLVSKLCKIWDASLQTVGDTQRERESRLKGIQVAPDEQDVLSKTSRKKFKWRKSAKSVIGNWQPNRSFNKFGRFSSYQKGQRNVSFQGKGRNRIFTPVFKKDIKSCILNVSYFMQIIGQSNKFLQQANVRIEITSIVTNSQNGCEQSGIEGYDLGSLALKDQSRALGNLGSQCQEEQSYNMEAAQQQAQPCRPASWLTLELNDESRIISQSGKEDDFISIQANQQQKVGPNYLTDLRVGKYTVEQLNAIRLKETYKQTCRQAYINTSGSLGGNLEPRSAINRQNRITELLSGSTRYYYYLAYSSIRDYPNRGQVNPLYPSLITDWSLSIDPKGDQSLLDTPKVPRDIEKKQIEVQSNKIRGQFVSVGLINQLRSTRADCGKGNIRRSSLGESLFCNTQKRPWQMEKDNRLFDLEQISKNKPFHNGGYQYSKRDLVTQRLDDKDRSTICLPSYPSGSRVQTVSGVLPQESVLSIQSNVLWGKTCTTNIPQDVETSY</sequence>